<dbReference type="SUPFAM" id="SSF51726">
    <property type="entry name" value="UROD/MetE-like"/>
    <property type="match status" value="1"/>
</dbReference>
<comment type="caution">
    <text evidence="1">The sequence shown here is derived from an EMBL/GenBank/DDBJ whole genome shotgun (WGS) entry which is preliminary data.</text>
</comment>
<evidence type="ECO:0000313" key="2">
    <source>
        <dbReference type="Proteomes" id="UP000606889"/>
    </source>
</evidence>
<dbReference type="InterPro" id="IPR038071">
    <property type="entry name" value="UROD/MetE-like_sf"/>
</dbReference>
<accession>A0ABR7EDT2</accession>
<reference evidence="1 2" key="1">
    <citation type="submission" date="2020-08" db="EMBL/GenBank/DDBJ databases">
        <title>Genome public.</title>
        <authorList>
            <person name="Liu C."/>
            <person name="Sun Q."/>
        </authorList>
    </citation>
    <scope>NUCLEOTIDE SEQUENCE [LARGE SCALE GENOMIC DNA]</scope>
    <source>
        <strain evidence="1 2">NSJ-35</strain>
    </source>
</reference>
<evidence type="ECO:0000313" key="1">
    <source>
        <dbReference type="EMBL" id="MBC5647936.1"/>
    </source>
</evidence>
<organism evidence="1 2">
    <name type="scientific">Christensenella tenuis</name>
    <dbReference type="NCBI Taxonomy" id="2763033"/>
    <lineage>
        <taxon>Bacteria</taxon>
        <taxon>Bacillati</taxon>
        <taxon>Bacillota</taxon>
        <taxon>Clostridia</taxon>
        <taxon>Christensenellales</taxon>
        <taxon>Christensenellaceae</taxon>
        <taxon>Christensenella</taxon>
    </lineage>
</organism>
<dbReference type="Gene3D" id="3.20.20.210">
    <property type="match status" value="1"/>
</dbReference>
<dbReference type="EMBL" id="JACOON010000003">
    <property type="protein sequence ID" value="MBC5647936.1"/>
    <property type="molecule type" value="Genomic_DNA"/>
</dbReference>
<keyword evidence="2" id="KW-1185">Reference proteome</keyword>
<protein>
    <submittedName>
        <fullName evidence="1">Uncharacterized protein</fullName>
    </submittedName>
</protein>
<sequence>MKRAKDLERLRALAAEWMELAGLPVMEERRDGWTALHSLRGKRPMILVEVGYINDYVTQDELLCMDPFCRRTEEYMLKTIRHAKEVGDDIVVEPYFRMGYSMEQPSFGVDVKMVESSEKGLAYVFEHTIKEPEDMKRLVRREFHIDRERTERNRAVLEEAFGDLLPVRLGNYDFMDEADGDYTWTGNCFFGLTWQLHRFIGLGELMYWFYDHPDDLHALLRYMTDDRLRMFRTLEKEKCLVPNTDNQMGGPCFYGYCDDLPKENGQICGLDSMWAWCESQESSSISAGMFGEFVLPYLAELAREFGLIYYGCCEPVCDRLGLIEKAILNLRAVSVSMWNDFDVVGDLIGKKYVYSRKPAPPPMSGKDVNWEAAEKDLLLTKRSARDANLELLFRDLYDIGGERERLAKWVNLAKRTLGL</sequence>
<name>A0ABR7EDT2_9FIRM</name>
<dbReference type="Proteomes" id="UP000606889">
    <property type="component" value="Unassembled WGS sequence"/>
</dbReference>
<proteinExistence type="predicted"/>
<dbReference type="RefSeq" id="WP_186857464.1">
    <property type="nucleotide sequence ID" value="NZ_JACOON010000003.1"/>
</dbReference>
<gene>
    <name evidence="1" type="ORF">H8S18_06270</name>
</gene>